<reference evidence="1 2" key="1">
    <citation type="journal article" date="2014" name="Nat. Genet.">
        <title>Genome and transcriptome of the porcine whipworm Trichuris suis.</title>
        <authorList>
            <person name="Jex A.R."/>
            <person name="Nejsum P."/>
            <person name="Schwarz E.M."/>
            <person name="Hu L."/>
            <person name="Young N.D."/>
            <person name="Hall R.S."/>
            <person name="Korhonen P.K."/>
            <person name="Liao S."/>
            <person name="Thamsborg S."/>
            <person name="Xia J."/>
            <person name="Xu P."/>
            <person name="Wang S."/>
            <person name="Scheerlinck J.P."/>
            <person name="Hofmann A."/>
            <person name="Sternberg P.W."/>
            <person name="Wang J."/>
            <person name="Gasser R.B."/>
        </authorList>
    </citation>
    <scope>NUCLEOTIDE SEQUENCE [LARGE SCALE GENOMIC DNA]</scope>
    <source>
        <strain evidence="1">DCEP-RM93M</strain>
    </source>
</reference>
<accession>A0A085M334</accession>
<protein>
    <submittedName>
        <fullName evidence="1">Uncharacterized protein</fullName>
    </submittedName>
</protein>
<dbReference type="AlphaFoldDB" id="A0A085M334"/>
<proteinExistence type="predicted"/>
<name>A0A085M334_9BILA</name>
<evidence type="ECO:0000313" key="2">
    <source>
        <dbReference type="Proteomes" id="UP000030764"/>
    </source>
</evidence>
<dbReference type="Proteomes" id="UP000030764">
    <property type="component" value="Unassembled WGS sequence"/>
</dbReference>
<organism evidence="1 2">
    <name type="scientific">Trichuris suis</name>
    <name type="common">pig whipworm</name>
    <dbReference type="NCBI Taxonomy" id="68888"/>
    <lineage>
        <taxon>Eukaryota</taxon>
        <taxon>Metazoa</taxon>
        <taxon>Ecdysozoa</taxon>
        <taxon>Nematoda</taxon>
        <taxon>Enoplea</taxon>
        <taxon>Dorylaimia</taxon>
        <taxon>Trichinellida</taxon>
        <taxon>Trichuridae</taxon>
        <taxon>Trichuris</taxon>
    </lineage>
</organism>
<dbReference type="EMBL" id="KL363237">
    <property type="protein sequence ID" value="KFD51630.1"/>
    <property type="molecule type" value="Genomic_DNA"/>
</dbReference>
<evidence type="ECO:0000313" key="1">
    <source>
        <dbReference type="EMBL" id="KFD51630.1"/>
    </source>
</evidence>
<gene>
    <name evidence="1" type="ORF">M513_07509</name>
</gene>
<keyword evidence="2" id="KW-1185">Reference proteome</keyword>
<sequence length="269" mass="30117">MSGQILLILCDTSALDRCFGLVSSRPDSVSGFCRSCHFIETCLRSFVSSLLLLVFVKVDRAAASRAAGLRLTSTHKLQPFTHSVNSQPLVRFPTNQPPAATAAIGKHCISLFFSASEQKPNAYLISLARLTSLYVYFLRIATFGQLHAVELPSAVLDKTNDFPCRYGPRPLTLPSLCDIVSWLRKPVCPSSWPKRAQFSIWPLLANSSLPLCDPMYDLLFLCLWSHLSSSLFVQLYLWLLDTFLIEPVPIVHHDATVDRPPHHWHEAEP</sequence>